<sequence length="261" mass="27026">MRPRLLTLVSTTLLLAVAALAPASPALAAPTFKVPFPCGQSWSGQTRPDHSPTNAIDFNRTNDEGDPVVASAPGTVDRVTNLGDTSYGRYVRIDHGGGYTTYYAHLSAFAAGLSVGDTVGYGTVIGYVGNTGNSYGAHLHYEQRSGGSDVQIRFNGSLALYWGAQTYTSDNGCSSGGTATGTVRTAGTPLTVRSGPGTGYSSVGTVATGTTVTIYCQTTGTTVTGTYGTSNIWNRIGTGRFIADAYVYTGNDGFIPGVPRC</sequence>
<dbReference type="Gene3D" id="2.30.30.40">
    <property type="entry name" value="SH3 Domains"/>
    <property type="match status" value="1"/>
</dbReference>
<keyword evidence="4" id="KW-0378">Hydrolase</keyword>
<evidence type="ECO:0000313" key="4">
    <source>
        <dbReference type="EMBL" id="MBB4960421.1"/>
    </source>
</evidence>
<feature type="chain" id="PRO_5031316807" evidence="2">
    <location>
        <begin position="29"/>
        <end position="261"/>
    </location>
</feature>
<dbReference type="InterPro" id="IPR011055">
    <property type="entry name" value="Dup_hybrid_motif"/>
</dbReference>
<gene>
    <name evidence="4" type="ORF">FHR38_004154</name>
</gene>
<dbReference type="PANTHER" id="PTHR21666">
    <property type="entry name" value="PEPTIDASE-RELATED"/>
    <property type="match status" value="1"/>
</dbReference>
<evidence type="ECO:0000256" key="1">
    <source>
        <dbReference type="SAM" id="MobiDB-lite"/>
    </source>
</evidence>
<dbReference type="CDD" id="cd12797">
    <property type="entry name" value="M23_peptidase"/>
    <property type="match status" value="1"/>
</dbReference>
<comment type="caution">
    <text evidence="4">The sequence shown here is derived from an EMBL/GenBank/DDBJ whole genome shotgun (WGS) entry which is preliminary data.</text>
</comment>
<evidence type="ECO:0000256" key="2">
    <source>
        <dbReference type="SAM" id="SignalP"/>
    </source>
</evidence>
<dbReference type="Pfam" id="PF01551">
    <property type="entry name" value="Peptidase_M23"/>
    <property type="match status" value="1"/>
</dbReference>
<dbReference type="PANTHER" id="PTHR21666:SF270">
    <property type="entry name" value="MUREIN HYDROLASE ACTIVATOR ENVC"/>
    <property type="match status" value="1"/>
</dbReference>
<dbReference type="EMBL" id="JACHJW010000001">
    <property type="protein sequence ID" value="MBB4960421.1"/>
    <property type="molecule type" value="Genomic_DNA"/>
</dbReference>
<feature type="signal peptide" evidence="2">
    <location>
        <begin position="1"/>
        <end position="28"/>
    </location>
</feature>
<dbReference type="InterPro" id="IPR016047">
    <property type="entry name" value="M23ase_b-sheet_dom"/>
</dbReference>
<dbReference type="InterPro" id="IPR050570">
    <property type="entry name" value="Cell_wall_metabolism_enzyme"/>
</dbReference>
<dbReference type="RefSeq" id="WP_184536199.1">
    <property type="nucleotide sequence ID" value="NZ_JACHJW010000001.1"/>
</dbReference>
<dbReference type="GO" id="GO:0004222">
    <property type="term" value="F:metalloendopeptidase activity"/>
    <property type="evidence" value="ECO:0007669"/>
    <property type="project" value="TreeGrafter"/>
</dbReference>
<name>A0A7W7WQM9_9ACTN</name>
<dbReference type="SUPFAM" id="SSF51261">
    <property type="entry name" value="Duplicated hybrid motif"/>
    <property type="match status" value="1"/>
</dbReference>
<dbReference type="Proteomes" id="UP000578819">
    <property type="component" value="Unassembled WGS sequence"/>
</dbReference>
<keyword evidence="2" id="KW-0732">Signal</keyword>
<dbReference type="PROSITE" id="PS51781">
    <property type="entry name" value="SH3B"/>
    <property type="match status" value="1"/>
</dbReference>
<keyword evidence="5" id="KW-1185">Reference proteome</keyword>
<dbReference type="InterPro" id="IPR003646">
    <property type="entry name" value="SH3-like_bac-type"/>
</dbReference>
<evidence type="ECO:0000313" key="5">
    <source>
        <dbReference type="Proteomes" id="UP000578819"/>
    </source>
</evidence>
<feature type="region of interest" description="Disordered" evidence="1">
    <location>
        <begin position="42"/>
        <end position="67"/>
    </location>
</feature>
<protein>
    <submittedName>
        <fullName evidence="4">Murein DD-endopeptidase MepM/ murein hydrolase activator NlpD</fullName>
    </submittedName>
</protein>
<feature type="compositionally biased region" description="Polar residues" evidence="1">
    <location>
        <begin position="42"/>
        <end position="56"/>
    </location>
</feature>
<dbReference type="AlphaFoldDB" id="A0A7W7WQM9"/>
<reference evidence="4 5" key="1">
    <citation type="submission" date="2020-08" db="EMBL/GenBank/DDBJ databases">
        <title>Sequencing the genomes of 1000 actinobacteria strains.</title>
        <authorList>
            <person name="Klenk H.-P."/>
        </authorList>
    </citation>
    <scope>NUCLEOTIDE SEQUENCE [LARGE SCALE GENOMIC DNA]</scope>
    <source>
        <strain evidence="4 5">DSM 45886</strain>
    </source>
</reference>
<organism evidence="4 5">
    <name type="scientific">Micromonospora polyrhachis</name>
    <dbReference type="NCBI Taxonomy" id="1282883"/>
    <lineage>
        <taxon>Bacteria</taxon>
        <taxon>Bacillati</taxon>
        <taxon>Actinomycetota</taxon>
        <taxon>Actinomycetes</taxon>
        <taxon>Micromonosporales</taxon>
        <taxon>Micromonosporaceae</taxon>
        <taxon>Micromonospora</taxon>
    </lineage>
</organism>
<proteinExistence type="predicted"/>
<accession>A0A7W7WQM9</accession>
<evidence type="ECO:0000259" key="3">
    <source>
        <dbReference type="PROSITE" id="PS51781"/>
    </source>
</evidence>
<feature type="domain" description="SH3b" evidence="3">
    <location>
        <begin position="178"/>
        <end position="251"/>
    </location>
</feature>
<dbReference type="Gene3D" id="2.70.70.10">
    <property type="entry name" value="Glucose Permease (Domain IIA)"/>
    <property type="match status" value="1"/>
</dbReference>